<proteinExistence type="predicted"/>
<gene>
    <name evidence="1" type="ORF">NCTC13533_01246</name>
</gene>
<reference evidence="1 2" key="1">
    <citation type="submission" date="2018-06" db="EMBL/GenBank/DDBJ databases">
        <authorList>
            <consortium name="Pathogen Informatics"/>
            <person name="Doyle S."/>
        </authorList>
    </citation>
    <scope>NUCLEOTIDE SEQUENCE [LARGE SCALE GENOMIC DNA]</scope>
    <source>
        <strain evidence="1 2">NCTC13533</strain>
    </source>
</reference>
<name>A0A376DS77_CHRCU</name>
<dbReference type="AlphaFoldDB" id="A0A376DS77"/>
<dbReference type="EMBL" id="UFVQ01000003">
    <property type="protein sequence ID" value="STC94022.1"/>
    <property type="molecule type" value="Genomic_DNA"/>
</dbReference>
<accession>A0A376DS77</accession>
<dbReference type="Proteomes" id="UP000255224">
    <property type="component" value="Unassembled WGS sequence"/>
</dbReference>
<sequence>MKKAVKFTAFLQNKIMNSGDRPILVGFNFDFFEHSGR</sequence>
<protein>
    <submittedName>
        <fullName evidence="1">Uncharacterized protein</fullName>
    </submittedName>
</protein>
<evidence type="ECO:0000313" key="2">
    <source>
        <dbReference type="Proteomes" id="UP000255224"/>
    </source>
</evidence>
<evidence type="ECO:0000313" key="1">
    <source>
        <dbReference type="EMBL" id="STC94022.1"/>
    </source>
</evidence>
<organism evidence="1 2">
    <name type="scientific">Chryseobacterium carnipullorum</name>
    <dbReference type="NCBI Taxonomy" id="1124835"/>
    <lineage>
        <taxon>Bacteria</taxon>
        <taxon>Pseudomonadati</taxon>
        <taxon>Bacteroidota</taxon>
        <taxon>Flavobacteriia</taxon>
        <taxon>Flavobacteriales</taxon>
        <taxon>Weeksellaceae</taxon>
        <taxon>Chryseobacterium group</taxon>
        <taxon>Chryseobacterium</taxon>
    </lineage>
</organism>